<dbReference type="GO" id="GO:0016887">
    <property type="term" value="F:ATP hydrolysis activity"/>
    <property type="evidence" value="ECO:0007669"/>
    <property type="project" value="InterPro"/>
</dbReference>
<gene>
    <name evidence="5" type="ORF">FUAX_27000</name>
</gene>
<proteinExistence type="predicted"/>
<dbReference type="InterPro" id="IPR003593">
    <property type="entry name" value="AAA+_ATPase"/>
</dbReference>
<keyword evidence="6" id="KW-1185">Reference proteome</keyword>
<dbReference type="KEGG" id="fax:FUAX_27000"/>
<dbReference type="SMART" id="SM00382">
    <property type="entry name" value="AAA"/>
    <property type="match status" value="1"/>
</dbReference>
<dbReference type="PROSITE" id="PS00211">
    <property type="entry name" value="ABC_TRANSPORTER_1"/>
    <property type="match status" value="1"/>
</dbReference>
<dbReference type="SUPFAM" id="SSF52540">
    <property type="entry name" value="P-loop containing nucleoside triphosphate hydrolases"/>
    <property type="match status" value="1"/>
</dbReference>
<dbReference type="CDD" id="cd03230">
    <property type="entry name" value="ABC_DR_subfamily_A"/>
    <property type="match status" value="1"/>
</dbReference>
<dbReference type="InterPro" id="IPR051782">
    <property type="entry name" value="ABC_Transporter_VariousFunc"/>
</dbReference>
<feature type="domain" description="ABC transporter" evidence="4">
    <location>
        <begin position="2"/>
        <end position="233"/>
    </location>
</feature>
<keyword evidence="1" id="KW-0813">Transport</keyword>
<dbReference type="AlphaFoldDB" id="A0AAU9D2T4"/>
<dbReference type="PANTHER" id="PTHR42939:SF1">
    <property type="entry name" value="ABC TRANSPORTER ATP-BINDING PROTEIN ALBC-RELATED"/>
    <property type="match status" value="1"/>
</dbReference>
<evidence type="ECO:0000259" key="4">
    <source>
        <dbReference type="PROSITE" id="PS50893"/>
    </source>
</evidence>
<protein>
    <submittedName>
        <fullName evidence="5">ATP-binding protein</fullName>
    </submittedName>
</protein>
<dbReference type="Pfam" id="PF00005">
    <property type="entry name" value="ABC_tran"/>
    <property type="match status" value="1"/>
</dbReference>
<name>A0AAU9D2T4_9BACT</name>
<keyword evidence="3 5" id="KW-0067">ATP-binding</keyword>
<dbReference type="Proteomes" id="UP001348817">
    <property type="component" value="Chromosome"/>
</dbReference>
<dbReference type="Gene3D" id="3.40.50.300">
    <property type="entry name" value="P-loop containing nucleotide triphosphate hydrolases"/>
    <property type="match status" value="1"/>
</dbReference>
<dbReference type="InterPro" id="IPR027417">
    <property type="entry name" value="P-loop_NTPase"/>
</dbReference>
<dbReference type="PROSITE" id="PS50893">
    <property type="entry name" value="ABC_TRANSPORTER_2"/>
    <property type="match status" value="1"/>
</dbReference>
<sequence>MIQVNNIKKSYGPVTVLNIKQLNIGKGEVVGLVGNNGAGKTTFFRSVLDLILPDTGEVKLNGQLVKGDDSWKSFTGSYLDEGFLIDYLSPEEYFEFIGKLRGLNKADLEEFLAQFEDIFNGEVLGTGKYIRNLSKGNQKKVGIIGALIGNPELLILDEPFANLDPSTQIRLKKLLQNQKAEKGITMFISSHDLSHVTEVCDRIVLLEKGEVVKDAHKDENTLKELEAFFGKDEALTE</sequence>
<evidence type="ECO:0000256" key="1">
    <source>
        <dbReference type="ARBA" id="ARBA00022448"/>
    </source>
</evidence>
<organism evidence="5 6">
    <name type="scientific">Fulvitalea axinellae</name>
    <dbReference type="NCBI Taxonomy" id="1182444"/>
    <lineage>
        <taxon>Bacteria</taxon>
        <taxon>Pseudomonadati</taxon>
        <taxon>Bacteroidota</taxon>
        <taxon>Cytophagia</taxon>
        <taxon>Cytophagales</taxon>
        <taxon>Persicobacteraceae</taxon>
        <taxon>Fulvitalea</taxon>
    </lineage>
</organism>
<dbReference type="InterPro" id="IPR003439">
    <property type="entry name" value="ABC_transporter-like_ATP-bd"/>
</dbReference>
<dbReference type="EMBL" id="AP025314">
    <property type="protein sequence ID" value="BDD10268.1"/>
    <property type="molecule type" value="Genomic_DNA"/>
</dbReference>
<keyword evidence="2" id="KW-0547">Nucleotide-binding</keyword>
<evidence type="ECO:0000313" key="5">
    <source>
        <dbReference type="EMBL" id="BDD10268.1"/>
    </source>
</evidence>
<dbReference type="InterPro" id="IPR017871">
    <property type="entry name" value="ABC_transporter-like_CS"/>
</dbReference>
<evidence type="ECO:0000256" key="2">
    <source>
        <dbReference type="ARBA" id="ARBA00022741"/>
    </source>
</evidence>
<dbReference type="PANTHER" id="PTHR42939">
    <property type="entry name" value="ABC TRANSPORTER ATP-BINDING PROTEIN ALBC-RELATED"/>
    <property type="match status" value="1"/>
</dbReference>
<reference evidence="5 6" key="1">
    <citation type="submission" date="2021-12" db="EMBL/GenBank/DDBJ databases">
        <title>Genome sequencing of bacteria with rrn-lacking chromosome and rrn-plasmid.</title>
        <authorList>
            <person name="Anda M."/>
            <person name="Iwasaki W."/>
        </authorList>
    </citation>
    <scope>NUCLEOTIDE SEQUENCE [LARGE SCALE GENOMIC DNA]</scope>
    <source>
        <strain evidence="5 6">DSM 100852</strain>
    </source>
</reference>
<dbReference type="GO" id="GO:0005524">
    <property type="term" value="F:ATP binding"/>
    <property type="evidence" value="ECO:0007669"/>
    <property type="project" value="UniProtKB-KW"/>
</dbReference>
<evidence type="ECO:0000256" key="3">
    <source>
        <dbReference type="ARBA" id="ARBA00022840"/>
    </source>
</evidence>
<dbReference type="RefSeq" id="WP_338391838.1">
    <property type="nucleotide sequence ID" value="NZ_AP025314.1"/>
</dbReference>
<accession>A0AAU9D2T4</accession>
<evidence type="ECO:0000313" key="6">
    <source>
        <dbReference type="Proteomes" id="UP001348817"/>
    </source>
</evidence>